<dbReference type="Gene3D" id="1.10.10.10">
    <property type="entry name" value="Winged helix-like DNA-binding domain superfamily/Winged helix DNA-binding domain"/>
    <property type="match status" value="1"/>
</dbReference>
<dbReference type="Proteomes" id="UP000000637">
    <property type="component" value="Chromosome"/>
</dbReference>
<sequence>MTVEVPDHIANRLGSYLKLADQAVAGAKTRALRPHGVTVPQYVTLMALHILPEQSIAQLARTASVTPQTMSTILNNLEDKELVTREKSPSHTRVVLLKLTPEGHRVALAADEAAHEVEQLITNALSPLELGRTRETLSRVVEVLKASKVA</sequence>
<dbReference type="KEGG" id="aau:AAur_3371"/>
<dbReference type="PROSITE" id="PS50995">
    <property type="entry name" value="HTH_MARR_2"/>
    <property type="match status" value="1"/>
</dbReference>
<dbReference type="STRING" id="290340.AAur_3371"/>
<dbReference type="InterPro" id="IPR039422">
    <property type="entry name" value="MarR/SlyA-like"/>
</dbReference>
<dbReference type="GO" id="GO:0006950">
    <property type="term" value="P:response to stress"/>
    <property type="evidence" value="ECO:0007669"/>
    <property type="project" value="TreeGrafter"/>
</dbReference>
<dbReference type="InterPro" id="IPR036388">
    <property type="entry name" value="WH-like_DNA-bd_sf"/>
</dbReference>
<dbReference type="GO" id="GO:0003700">
    <property type="term" value="F:DNA-binding transcription factor activity"/>
    <property type="evidence" value="ECO:0007669"/>
    <property type="project" value="InterPro"/>
</dbReference>
<feature type="domain" description="HTH marR-type" evidence="1">
    <location>
        <begin position="10"/>
        <end position="142"/>
    </location>
</feature>
<dbReference type="OrthoDB" id="3177763at2"/>
<dbReference type="InterPro" id="IPR036390">
    <property type="entry name" value="WH_DNA-bd_sf"/>
</dbReference>
<dbReference type="RefSeq" id="WP_011775993.1">
    <property type="nucleotide sequence ID" value="NC_008711.1"/>
</dbReference>
<evidence type="ECO:0000313" key="3">
    <source>
        <dbReference type="Proteomes" id="UP000000637"/>
    </source>
</evidence>
<dbReference type="SMART" id="SM00347">
    <property type="entry name" value="HTH_MARR"/>
    <property type="match status" value="1"/>
</dbReference>
<accession>A1RA05</accession>
<keyword evidence="3" id="KW-1185">Reference proteome</keyword>
<dbReference type="InterPro" id="IPR000835">
    <property type="entry name" value="HTH_MarR-typ"/>
</dbReference>
<proteinExistence type="predicted"/>
<name>A1RA05_PAEAT</name>
<dbReference type="Pfam" id="PF12802">
    <property type="entry name" value="MarR_2"/>
    <property type="match status" value="1"/>
</dbReference>
<reference evidence="2 3" key="1">
    <citation type="journal article" date="2006" name="PLoS Genet.">
        <title>Secrets of soil survival revealed by the genome sequence of Arthrobacter aurescens TC1.</title>
        <authorList>
            <person name="Mongodin E.F."/>
            <person name="Shapir N."/>
            <person name="Daugherty S.C."/>
            <person name="DeBoy R.T."/>
            <person name="Emerson J.B."/>
            <person name="Shvartzbeyn A."/>
            <person name="Radune D."/>
            <person name="Vamathevan J."/>
            <person name="Riggs F."/>
            <person name="Grinberg V."/>
            <person name="Khouri H."/>
            <person name="Wackett L.P."/>
            <person name="Nelson K.E."/>
            <person name="Sadowsky M.J."/>
        </authorList>
    </citation>
    <scope>NUCLEOTIDE SEQUENCE [LARGE SCALE GENOMIC DNA]</scope>
    <source>
        <strain evidence="2 3">TC1</strain>
    </source>
</reference>
<dbReference type="AlphaFoldDB" id="A1RA05"/>
<dbReference type="eggNOG" id="COG1846">
    <property type="taxonomic scope" value="Bacteria"/>
</dbReference>
<dbReference type="EMBL" id="CP000474">
    <property type="protein sequence ID" value="ABM09214.1"/>
    <property type="molecule type" value="Genomic_DNA"/>
</dbReference>
<dbReference type="PANTHER" id="PTHR33164:SF43">
    <property type="entry name" value="HTH-TYPE TRANSCRIPTIONAL REPRESSOR YETL"/>
    <property type="match status" value="1"/>
</dbReference>
<evidence type="ECO:0000313" key="2">
    <source>
        <dbReference type="EMBL" id="ABM09214.1"/>
    </source>
</evidence>
<dbReference type="PANTHER" id="PTHR33164">
    <property type="entry name" value="TRANSCRIPTIONAL REGULATOR, MARR FAMILY"/>
    <property type="match status" value="1"/>
</dbReference>
<gene>
    <name evidence="2" type="ordered locus">AAur_3371</name>
</gene>
<evidence type="ECO:0000259" key="1">
    <source>
        <dbReference type="PROSITE" id="PS50995"/>
    </source>
</evidence>
<protein>
    <submittedName>
        <fullName evidence="2">Transcriptional regulator, MarR family</fullName>
    </submittedName>
</protein>
<dbReference type="SUPFAM" id="SSF46785">
    <property type="entry name" value="Winged helix' DNA-binding domain"/>
    <property type="match status" value="1"/>
</dbReference>
<dbReference type="HOGENOM" id="CLU_083287_4_4_11"/>
<organism evidence="2 3">
    <name type="scientific">Paenarthrobacter aurescens (strain TC1)</name>
    <dbReference type="NCBI Taxonomy" id="290340"/>
    <lineage>
        <taxon>Bacteria</taxon>
        <taxon>Bacillati</taxon>
        <taxon>Actinomycetota</taxon>
        <taxon>Actinomycetes</taxon>
        <taxon>Micrococcales</taxon>
        <taxon>Micrococcaceae</taxon>
        <taxon>Paenarthrobacter</taxon>
    </lineage>
</organism>